<dbReference type="EMBL" id="JABXBU010000001">
    <property type="protein sequence ID" value="KAF8795626.1"/>
    <property type="molecule type" value="Genomic_DNA"/>
</dbReference>
<sequence length="166" mass="18767">METALFSIKHYRKDINFLSTLVEGFKLACAKDSLVQNSQSSSVEWDCSQPLAVFSFFTDVFKLNSHVGPFVDLKTTNELLMYFDFKTNQSTGEHVINFAVIRSNVGILRHCCKEFGKQFLEVSEVNLFTYITIAFACMAAYSSQRIQEDTISMVPVNGYLNNTLGI</sequence>
<evidence type="ECO:0000313" key="1">
    <source>
        <dbReference type="EMBL" id="KAF8795626.1"/>
    </source>
</evidence>
<evidence type="ECO:0000313" key="2">
    <source>
        <dbReference type="Proteomes" id="UP000807504"/>
    </source>
</evidence>
<dbReference type="AlphaFoldDB" id="A0A8T0FY46"/>
<protein>
    <submittedName>
        <fullName evidence="1">Uncharacterized protein</fullName>
    </submittedName>
</protein>
<gene>
    <name evidence="1" type="ORF">HNY73_000108</name>
</gene>
<comment type="caution">
    <text evidence="1">The sequence shown here is derived from an EMBL/GenBank/DDBJ whole genome shotgun (WGS) entry which is preliminary data.</text>
</comment>
<dbReference type="Proteomes" id="UP000807504">
    <property type="component" value="Unassembled WGS sequence"/>
</dbReference>
<keyword evidence="2" id="KW-1185">Reference proteome</keyword>
<name>A0A8T0FY46_ARGBR</name>
<organism evidence="1 2">
    <name type="scientific">Argiope bruennichi</name>
    <name type="common">Wasp spider</name>
    <name type="synonym">Aranea bruennichi</name>
    <dbReference type="NCBI Taxonomy" id="94029"/>
    <lineage>
        <taxon>Eukaryota</taxon>
        <taxon>Metazoa</taxon>
        <taxon>Ecdysozoa</taxon>
        <taxon>Arthropoda</taxon>
        <taxon>Chelicerata</taxon>
        <taxon>Arachnida</taxon>
        <taxon>Araneae</taxon>
        <taxon>Araneomorphae</taxon>
        <taxon>Entelegynae</taxon>
        <taxon>Araneoidea</taxon>
        <taxon>Araneidae</taxon>
        <taxon>Argiope</taxon>
    </lineage>
</organism>
<proteinExistence type="predicted"/>
<reference evidence="1" key="2">
    <citation type="submission" date="2020-06" db="EMBL/GenBank/DDBJ databases">
        <authorList>
            <person name="Sheffer M."/>
        </authorList>
    </citation>
    <scope>NUCLEOTIDE SEQUENCE</scope>
</reference>
<accession>A0A8T0FY46</accession>
<reference evidence="1" key="1">
    <citation type="journal article" date="2020" name="bioRxiv">
        <title>Chromosome-level reference genome of the European wasp spider Argiope bruennichi: a resource for studies on range expansion and evolutionary adaptation.</title>
        <authorList>
            <person name="Sheffer M.M."/>
            <person name="Hoppe A."/>
            <person name="Krehenwinkel H."/>
            <person name="Uhl G."/>
            <person name="Kuss A.W."/>
            <person name="Jensen L."/>
            <person name="Jensen C."/>
            <person name="Gillespie R.G."/>
            <person name="Hoff K.J."/>
            <person name="Prost S."/>
        </authorList>
    </citation>
    <scope>NUCLEOTIDE SEQUENCE</scope>
</reference>